<feature type="non-terminal residue" evidence="2">
    <location>
        <position position="170"/>
    </location>
</feature>
<organism evidence="2 3">
    <name type="scientific">Opisthorchis viverrini</name>
    <name type="common">Southeast Asian liver fluke</name>
    <dbReference type="NCBI Taxonomy" id="6198"/>
    <lineage>
        <taxon>Eukaryota</taxon>
        <taxon>Metazoa</taxon>
        <taxon>Spiralia</taxon>
        <taxon>Lophotrochozoa</taxon>
        <taxon>Platyhelminthes</taxon>
        <taxon>Trematoda</taxon>
        <taxon>Digenea</taxon>
        <taxon>Opisthorchiida</taxon>
        <taxon>Opisthorchiata</taxon>
        <taxon>Opisthorchiidae</taxon>
        <taxon>Opisthorchis</taxon>
    </lineage>
</organism>
<keyword evidence="3" id="KW-1185">Reference proteome</keyword>
<name>A0A1S8WXP3_OPIVI</name>
<sequence length="170" mass="18619">VFPAGLVPVLKRQALKLDELAHRRCYFAELLRLKINTRRYPSPPGPDPTFLVSQQSTSDGRCSLNTTQGSVTSPKSPGTAASSDFTESNSVECVTSILTRLRLDGELYAESSRTLFENGHSRTPPICSSALRTAMISTVQLLLQCAQHFSPSSHTEDTHTRMAVSYLSSM</sequence>
<evidence type="ECO:0000313" key="3">
    <source>
        <dbReference type="Proteomes" id="UP000243686"/>
    </source>
</evidence>
<feature type="non-terminal residue" evidence="2">
    <location>
        <position position="1"/>
    </location>
</feature>
<reference evidence="2 3" key="1">
    <citation type="submission" date="2015-03" db="EMBL/GenBank/DDBJ databases">
        <title>Draft genome of the nematode, Opisthorchis viverrini.</title>
        <authorList>
            <person name="Mitreva M."/>
        </authorList>
    </citation>
    <scope>NUCLEOTIDE SEQUENCE [LARGE SCALE GENOMIC DNA]</scope>
    <source>
        <strain evidence="2">Khon Kaen</strain>
    </source>
</reference>
<evidence type="ECO:0000256" key="1">
    <source>
        <dbReference type="SAM" id="MobiDB-lite"/>
    </source>
</evidence>
<dbReference type="Proteomes" id="UP000243686">
    <property type="component" value="Unassembled WGS sequence"/>
</dbReference>
<protein>
    <submittedName>
        <fullName evidence="2">Uncharacterized protein</fullName>
    </submittedName>
</protein>
<evidence type="ECO:0000313" key="2">
    <source>
        <dbReference type="EMBL" id="OON19282.1"/>
    </source>
</evidence>
<feature type="compositionally biased region" description="Polar residues" evidence="1">
    <location>
        <begin position="51"/>
        <end position="85"/>
    </location>
</feature>
<dbReference type="AlphaFoldDB" id="A0A1S8WXP3"/>
<dbReference type="EMBL" id="KV893450">
    <property type="protein sequence ID" value="OON19282.1"/>
    <property type="molecule type" value="Genomic_DNA"/>
</dbReference>
<feature type="region of interest" description="Disordered" evidence="1">
    <location>
        <begin position="37"/>
        <end position="85"/>
    </location>
</feature>
<proteinExistence type="predicted"/>
<gene>
    <name evidence="2" type="ORF">X801_04854</name>
</gene>
<accession>A0A1S8WXP3</accession>